<dbReference type="AlphaFoldDB" id="A0A127Z9W4"/>
<organism evidence="3">
    <name type="scientific">Sporisorium scitamineum</name>
    <dbReference type="NCBI Taxonomy" id="49012"/>
    <lineage>
        <taxon>Eukaryota</taxon>
        <taxon>Fungi</taxon>
        <taxon>Dikarya</taxon>
        <taxon>Basidiomycota</taxon>
        <taxon>Ustilaginomycotina</taxon>
        <taxon>Ustilaginomycetes</taxon>
        <taxon>Ustilaginales</taxon>
        <taxon>Ustilaginaceae</taxon>
        <taxon>Sporisorium</taxon>
    </lineage>
</organism>
<proteinExistence type="predicted"/>
<evidence type="ECO:0000256" key="2">
    <source>
        <dbReference type="SAM" id="SignalP"/>
    </source>
</evidence>
<feature type="chain" id="PRO_5007281220" evidence="2">
    <location>
        <begin position="24"/>
        <end position="200"/>
    </location>
</feature>
<evidence type="ECO:0000313" key="3">
    <source>
        <dbReference type="EMBL" id="CDU22864.1"/>
    </source>
</evidence>
<protein>
    <submittedName>
        <fullName evidence="3">Uncharacterized protein</fullName>
    </submittedName>
</protein>
<sequence>MLWSSKLLVALVGVSCLVTATSCVLVQPPPHPMMNYLVDAKLLWNTVTGGKMLPGVPHALNDDWGVTPRWKEFLHDHGTETMTEAVRELREKTKQFDQRNYRIGKRVWNFVKPTNKEPLLVVAEPAEQFVARKMVNAFTARWIRIYEAEREAEAEALEREEQGIGDSGSGKVTQEAHNSPTSVRSSESRTEPKEHLGQPW</sequence>
<reference evidence="3" key="1">
    <citation type="submission" date="2014-06" db="EMBL/GenBank/DDBJ databases">
        <authorList>
            <person name="Ju J."/>
            <person name="Zhang J."/>
        </authorList>
    </citation>
    <scope>NUCLEOTIDE SEQUENCE</scope>
    <source>
        <strain evidence="3">SscI8</strain>
    </source>
</reference>
<keyword evidence="2" id="KW-0732">Signal</keyword>
<gene>
    <name evidence="3" type="ORF">SPSC_01494</name>
</gene>
<accession>A0A127Z9W4</accession>
<dbReference type="PROSITE" id="PS51257">
    <property type="entry name" value="PROKAR_LIPOPROTEIN"/>
    <property type="match status" value="1"/>
</dbReference>
<name>A0A127Z9W4_9BASI</name>
<dbReference type="EMBL" id="LK056657">
    <property type="protein sequence ID" value="CDU22864.1"/>
    <property type="molecule type" value="Genomic_DNA"/>
</dbReference>
<feature type="compositionally biased region" description="Basic and acidic residues" evidence="1">
    <location>
        <begin position="186"/>
        <end position="200"/>
    </location>
</feature>
<dbReference type="OrthoDB" id="2552474at2759"/>
<feature type="region of interest" description="Disordered" evidence="1">
    <location>
        <begin position="154"/>
        <end position="200"/>
    </location>
</feature>
<evidence type="ECO:0000256" key="1">
    <source>
        <dbReference type="SAM" id="MobiDB-lite"/>
    </source>
</evidence>
<feature type="compositionally biased region" description="Polar residues" evidence="1">
    <location>
        <begin position="170"/>
        <end position="185"/>
    </location>
</feature>
<feature type="signal peptide" evidence="2">
    <location>
        <begin position="1"/>
        <end position="23"/>
    </location>
</feature>